<protein>
    <submittedName>
        <fullName evidence="1">Uncharacterized protein</fullName>
    </submittedName>
</protein>
<organism evidence="1 2">
    <name type="scientific">Parabacteroides distasonis CL09T03C24</name>
    <dbReference type="NCBI Taxonomy" id="999417"/>
    <lineage>
        <taxon>Bacteria</taxon>
        <taxon>Pseudomonadati</taxon>
        <taxon>Bacteroidota</taxon>
        <taxon>Bacteroidia</taxon>
        <taxon>Bacteroidales</taxon>
        <taxon>Tannerellaceae</taxon>
        <taxon>Parabacteroides</taxon>
    </lineage>
</organism>
<evidence type="ECO:0000313" key="1">
    <source>
        <dbReference type="EMBL" id="EKN33792.1"/>
    </source>
</evidence>
<dbReference type="RefSeq" id="WP_005862384.1">
    <property type="nucleotide sequence ID" value="NZ_JH976485.1"/>
</dbReference>
<proteinExistence type="predicted"/>
<dbReference type="EMBL" id="AGZN01000001">
    <property type="protein sequence ID" value="EKN33792.1"/>
    <property type="molecule type" value="Genomic_DNA"/>
</dbReference>
<name>A0AAD2TTQ0_PARDI</name>
<gene>
    <name evidence="1" type="ORF">HMPREF1059_00242</name>
</gene>
<dbReference type="Proteomes" id="UP000006262">
    <property type="component" value="Unassembled WGS sequence"/>
</dbReference>
<sequence>MTFEEAISKRKQINSYVIGLPIKEGKRITSLFIGPTDWDRMCDYMNMQNQKGHEIARIKFANESFSVYGVSENELSDGTPRWDMLNLGRWEEEILN</sequence>
<accession>A0AAD2TTQ0</accession>
<comment type="caution">
    <text evidence="1">The sequence shown here is derived from an EMBL/GenBank/DDBJ whole genome shotgun (WGS) entry which is preliminary data.</text>
</comment>
<evidence type="ECO:0000313" key="2">
    <source>
        <dbReference type="Proteomes" id="UP000006262"/>
    </source>
</evidence>
<reference evidence="1 2" key="1">
    <citation type="submission" date="2012-02" db="EMBL/GenBank/DDBJ databases">
        <title>The Genome Sequence of Parabacteroides distasonis CL09T03C24.</title>
        <authorList>
            <consortium name="The Broad Institute Genome Sequencing Platform"/>
            <person name="Earl A."/>
            <person name="Ward D."/>
            <person name="Feldgarden M."/>
            <person name="Gevers D."/>
            <person name="Zitomersky N.L."/>
            <person name="Coyne M.J."/>
            <person name="Comstock L.E."/>
            <person name="Young S.K."/>
            <person name="Zeng Q."/>
            <person name="Gargeya S."/>
            <person name="Fitzgerald M."/>
            <person name="Haas B."/>
            <person name="Abouelleil A."/>
            <person name="Alvarado L."/>
            <person name="Arachchi H.M."/>
            <person name="Berlin A."/>
            <person name="Chapman S.B."/>
            <person name="Gearin G."/>
            <person name="Goldberg J."/>
            <person name="Griggs A."/>
            <person name="Gujja S."/>
            <person name="Hansen M."/>
            <person name="Heiman D."/>
            <person name="Howarth C."/>
            <person name="Larimer J."/>
            <person name="Lui A."/>
            <person name="MacDonald P.J.P."/>
            <person name="McCowen C."/>
            <person name="Montmayeur A."/>
            <person name="Murphy C."/>
            <person name="Neiman D."/>
            <person name="Pearson M."/>
            <person name="Priest M."/>
            <person name="Roberts A."/>
            <person name="Saif S."/>
            <person name="Shea T."/>
            <person name="Sisk P."/>
            <person name="Stolte C."/>
            <person name="Sykes S."/>
            <person name="Wortman J."/>
            <person name="Nusbaum C."/>
            <person name="Birren B."/>
        </authorList>
    </citation>
    <scope>NUCLEOTIDE SEQUENCE [LARGE SCALE GENOMIC DNA]</scope>
    <source>
        <strain evidence="1 2">CL09T03C24</strain>
    </source>
</reference>
<dbReference type="AlphaFoldDB" id="A0AAD2TTQ0"/>